<organism evidence="2 3">
    <name type="scientific">Chroococcidiopsis cubana SAG 39.79</name>
    <dbReference type="NCBI Taxonomy" id="388085"/>
    <lineage>
        <taxon>Bacteria</taxon>
        <taxon>Bacillati</taxon>
        <taxon>Cyanobacteriota</taxon>
        <taxon>Cyanophyceae</taxon>
        <taxon>Chroococcidiopsidales</taxon>
        <taxon>Chroococcidiopsidaceae</taxon>
        <taxon>Chroococcidiopsis</taxon>
    </lineage>
</organism>
<sequence length="97" mass="11217">MGIDRLSWGMVLTRQETREVDFLSLLYFSMGTFFRIGYGDQVPTGWSCLLVGLEALSSYLLELIFLAQVVTATLERFISQRLREKLEDFPSLSSHRY</sequence>
<reference evidence="2 3" key="1">
    <citation type="journal article" date="2019" name="Genome Biol. Evol.">
        <title>Day and night: Metabolic profiles and evolutionary relationships of six axenic non-marine cyanobacteria.</title>
        <authorList>
            <person name="Will S.E."/>
            <person name="Henke P."/>
            <person name="Boedeker C."/>
            <person name="Huang S."/>
            <person name="Brinkmann H."/>
            <person name="Rohde M."/>
            <person name="Jarek M."/>
            <person name="Friedl T."/>
            <person name="Seufert S."/>
            <person name="Schumacher M."/>
            <person name="Overmann J."/>
            <person name="Neumann-Schaal M."/>
            <person name="Petersen J."/>
        </authorList>
    </citation>
    <scope>NUCLEOTIDE SEQUENCE [LARGE SCALE GENOMIC DNA]</scope>
    <source>
        <strain evidence="2 3">SAG 39.79</strain>
    </source>
</reference>
<name>A0AB37UB53_9CYAN</name>
<keyword evidence="3" id="KW-1185">Reference proteome</keyword>
<dbReference type="SUPFAM" id="SSF81324">
    <property type="entry name" value="Voltage-gated potassium channels"/>
    <property type="match status" value="1"/>
</dbReference>
<protein>
    <recommendedName>
        <fullName evidence="1">Potassium channel domain-containing protein</fullName>
    </recommendedName>
</protein>
<comment type="caution">
    <text evidence="2">The sequence shown here is derived from an EMBL/GenBank/DDBJ whole genome shotgun (WGS) entry which is preliminary data.</text>
</comment>
<gene>
    <name evidence="2" type="ORF">DSM107010_60660</name>
</gene>
<evidence type="ECO:0000259" key="1">
    <source>
        <dbReference type="Pfam" id="PF07885"/>
    </source>
</evidence>
<dbReference type="AlphaFoldDB" id="A0AB37UB53"/>
<dbReference type="InterPro" id="IPR013099">
    <property type="entry name" value="K_chnl_dom"/>
</dbReference>
<feature type="domain" description="Potassium channel" evidence="1">
    <location>
        <begin position="11"/>
        <end position="72"/>
    </location>
</feature>
<proteinExistence type="predicted"/>
<dbReference type="Pfam" id="PF07885">
    <property type="entry name" value="Ion_trans_2"/>
    <property type="match status" value="1"/>
</dbReference>
<dbReference type="Gene3D" id="1.10.287.70">
    <property type="match status" value="1"/>
</dbReference>
<dbReference type="Proteomes" id="UP000282574">
    <property type="component" value="Unassembled WGS sequence"/>
</dbReference>
<accession>A0AB37UB53</accession>
<evidence type="ECO:0000313" key="2">
    <source>
        <dbReference type="EMBL" id="RUT03342.1"/>
    </source>
</evidence>
<dbReference type="EMBL" id="RSCK01000099">
    <property type="protein sequence ID" value="RUT03342.1"/>
    <property type="molecule type" value="Genomic_DNA"/>
</dbReference>
<evidence type="ECO:0000313" key="3">
    <source>
        <dbReference type="Proteomes" id="UP000282574"/>
    </source>
</evidence>